<feature type="compositionally biased region" description="Polar residues" evidence="1">
    <location>
        <begin position="88"/>
        <end position="102"/>
    </location>
</feature>
<evidence type="ECO:0000256" key="1">
    <source>
        <dbReference type="SAM" id="MobiDB-lite"/>
    </source>
</evidence>
<proteinExistence type="predicted"/>
<feature type="region of interest" description="Disordered" evidence="1">
    <location>
        <begin position="1"/>
        <end position="37"/>
    </location>
</feature>
<accession>A0A9P5VJX1</accession>
<feature type="compositionally biased region" description="Basic residues" evidence="1">
    <location>
        <begin position="405"/>
        <end position="415"/>
    </location>
</feature>
<feature type="compositionally biased region" description="Low complexity" evidence="1">
    <location>
        <begin position="353"/>
        <end position="404"/>
    </location>
</feature>
<dbReference type="Proteomes" id="UP000696485">
    <property type="component" value="Unassembled WGS sequence"/>
</dbReference>
<evidence type="ECO:0000313" key="3">
    <source>
        <dbReference type="Proteomes" id="UP000696485"/>
    </source>
</evidence>
<name>A0A9P5VJX1_9FUNG</name>
<protein>
    <submittedName>
        <fullName evidence="2">Uncharacterized protein</fullName>
    </submittedName>
</protein>
<reference evidence="2" key="1">
    <citation type="journal article" date="2020" name="Fungal Divers.">
        <title>Resolving the Mortierellaceae phylogeny through synthesis of multi-gene phylogenetics and phylogenomics.</title>
        <authorList>
            <person name="Vandepol N."/>
            <person name="Liber J."/>
            <person name="Desiro A."/>
            <person name="Na H."/>
            <person name="Kennedy M."/>
            <person name="Barry K."/>
            <person name="Grigoriev I.V."/>
            <person name="Miller A.N."/>
            <person name="O'Donnell K."/>
            <person name="Stajich J.E."/>
            <person name="Bonito G."/>
        </authorList>
    </citation>
    <scope>NUCLEOTIDE SEQUENCE</scope>
    <source>
        <strain evidence="2">NVP1</strain>
    </source>
</reference>
<feature type="compositionally biased region" description="Acidic residues" evidence="1">
    <location>
        <begin position="15"/>
        <end position="33"/>
    </location>
</feature>
<sequence>MAADNVARDAFNKDFDDDDDDDVDDDDDDDDDNNGLHAIHAIQQHNTFNSRPRHELEGIIEQLVGDEFVAPYTDLLPMAKSSPALPVSDSSTDNPYSTSTFNARLHPQPIIRVQDTPKGKEGRKQRPWSQVIWESPIMDGSIAPPQRVYDHAATVGGKYESYPALTKDLFTQRTPDMIISKSVRINIDAPDTPPIPRRSVRTPERSSHGATLLPVPATGRREFSHSRKHAHRLSLGSGFYATLEPVNLAAATPTTPKAKRQLVRLPARPQSVFIPTTSIQKQGTLQVEDTTRRCRHQSQQLEMRRPVPIPWVQLVPMSAQDNARTFHGIGTGLPVENALETSTSCSALEGTTSTVASSSSSSTSSSSAGSPSLPTQEPWARSSPSPGTTTPSRTRRTMATTSLTPKKHSPHHNRNRVPSSSNSTSWKKSPSVLFPFSLISHESSSFLGIKNTGTIVSTGVPVVVPISFPTPPNMPAISLTPSCGSIEWFPGSSASSPSGGSGGEGAAAEILLEKTGFGDQTGLQSTLPNDHYATYQLHDGVSSSTSSLPEHLFLEDGSEVLLQKSHVAVYEVNARWGSRLAMVLVSLGGLLCAVSGGLCAEHNCSELQFCEDGHASHGNWCGPSGVDGAPYMLTVGLSMWTFGLYALSHLRTPTSRLVGYSEID</sequence>
<feature type="compositionally biased region" description="Basic and acidic residues" evidence="1">
    <location>
        <begin position="1"/>
        <end position="14"/>
    </location>
</feature>
<feature type="compositionally biased region" description="Low complexity" evidence="1">
    <location>
        <begin position="418"/>
        <end position="428"/>
    </location>
</feature>
<gene>
    <name evidence="2" type="ORF">BG006_008521</name>
</gene>
<feature type="region of interest" description="Disordered" evidence="1">
    <location>
        <begin position="353"/>
        <end position="428"/>
    </location>
</feature>
<dbReference type="EMBL" id="JAAAUY010000581">
    <property type="protein sequence ID" value="KAF9328271.1"/>
    <property type="molecule type" value="Genomic_DNA"/>
</dbReference>
<keyword evidence="3" id="KW-1185">Reference proteome</keyword>
<dbReference type="AlphaFoldDB" id="A0A9P5VJX1"/>
<feature type="region of interest" description="Disordered" evidence="1">
    <location>
        <begin position="189"/>
        <end position="212"/>
    </location>
</feature>
<feature type="region of interest" description="Disordered" evidence="1">
    <location>
        <begin position="82"/>
        <end position="102"/>
    </location>
</feature>
<evidence type="ECO:0000313" key="2">
    <source>
        <dbReference type="EMBL" id="KAF9328271.1"/>
    </source>
</evidence>
<comment type="caution">
    <text evidence="2">The sequence shown here is derived from an EMBL/GenBank/DDBJ whole genome shotgun (WGS) entry which is preliminary data.</text>
</comment>
<organism evidence="2 3">
    <name type="scientific">Podila minutissima</name>
    <dbReference type="NCBI Taxonomy" id="64525"/>
    <lineage>
        <taxon>Eukaryota</taxon>
        <taxon>Fungi</taxon>
        <taxon>Fungi incertae sedis</taxon>
        <taxon>Mucoromycota</taxon>
        <taxon>Mortierellomycotina</taxon>
        <taxon>Mortierellomycetes</taxon>
        <taxon>Mortierellales</taxon>
        <taxon>Mortierellaceae</taxon>
        <taxon>Podila</taxon>
    </lineage>
</organism>